<evidence type="ECO:0000313" key="6">
    <source>
        <dbReference type="Proteomes" id="UP000477750"/>
    </source>
</evidence>
<dbReference type="InterPro" id="IPR028098">
    <property type="entry name" value="Glyco_trans_4-like_N"/>
</dbReference>
<dbReference type="AlphaFoldDB" id="A0A6L5GFV9"/>
<dbReference type="Pfam" id="PF13439">
    <property type="entry name" value="Glyco_transf_4"/>
    <property type="match status" value="1"/>
</dbReference>
<accession>A0A6L5GFV9</accession>
<proteinExistence type="predicted"/>
<keyword evidence="2 5" id="KW-0808">Transferase</keyword>
<dbReference type="InterPro" id="IPR001296">
    <property type="entry name" value="Glyco_trans_1"/>
</dbReference>
<dbReference type="RefSeq" id="WP_153027571.1">
    <property type="nucleotide sequence ID" value="NZ_WIAO01000045.1"/>
</dbReference>
<dbReference type="Proteomes" id="UP000477750">
    <property type="component" value="Unassembled WGS sequence"/>
</dbReference>
<dbReference type="PANTHER" id="PTHR45947">
    <property type="entry name" value="SULFOQUINOVOSYL TRANSFERASE SQD2"/>
    <property type="match status" value="1"/>
</dbReference>
<dbReference type="Gene3D" id="3.40.50.2000">
    <property type="entry name" value="Glycogen Phosphorylase B"/>
    <property type="match status" value="2"/>
</dbReference>
<keyword evidence="6" id="KW-1185">Reference proteome</keyword>
<evidence type="ECO:0000259" key="4">
    <source>
        <dbReference type="Pfam" id="PF13439"/>
    </source>
</evidence>
<keyword evidence="1" id="KW-0328">Glycosyltransferase</keyword>
<gene>
    <name evidence="5" type="ORF">GFD30_23340</name>
</gene>
<evidence type="ECO:0000256" key="1">
    <source>
        <dbReference type="ARBA" id="ARBA00022676"/>
    </source>
</evidence>
<dbReference type="EMBL" id="WIAO01000045">
    <property type="protein sequence ID" value="MQM28471.1"/>
    <property type="molecule type" value="Genomic_DNA"/>
</dbReference>
<dbReference type="InterPro" id="IPR050194">
    <property type="entry name" value="Glycosyltransferase_grp1"/>
</dbReference>
<evidence type="ECO:0000259" key="3">
    <source>
        <dbReference type="Pfam" id="PF00534"/>
    </source>
</evidence>
<protein>
    <submittedName>
        <fullName evidence="5">Glycosyltransferase</fullName>
    </submittedName>
</protein>
<feature type="domain" description="Glycosyltransferase subfamily 4-like N-terminal" evidence="4">
    <location>
        <begin position="72"/>
        <end position="209"/>
    </location>
</feature>
<dbReference type="SUPFAM" id="SSF53756">
    <property type="entry name" value="UDP-Glycosyltransferase/glycogen phosphorylase"/>
    <property type="match status" value="1"/>
</dbReference>
<dbReference type="GO" id="GO:1901137">
    <property type="term" value="P:carbohydrate derivative biosynthetic process"/>
    <property type="evidence" value="ECO:0007669"/>
    <property type="project" value="UniProtKB-ARBA"/>
</dbReference>
<reference evidence="5 6" key="1">
    <citation type="submission" date="2019-10" db="EMBL/GenBank/DDBJ databases">
        <title>Glycomyces albidus sp. nov., a novel actinomycete isolated from rhizosphere soil of wheat (Triticum aestivum L.).</title>
        <authorList>
            <person name="Qian L."/>
        </authorList>
    </citation>
    <scope>NUCLEOTIDE SEQUENCE [LARGE SCALE GENOMIC DNA]</scope>
    <source>
        <strain evidence="5 6">NEAU-7082</strain>
    </source>
</reference>
<comment type="caution">
    <text evidence="5">The sequence shown here is derived from an EMBL/GenBank/DDBJ whole genome shotgun (WGS) entry which is preliminary data.</text>
</comment>
<evidence type="ECO:0000256" key="2">
    <source>
        <dbReference type="ARBA" id="ARBA00022679"/>
    </source>
</evidence>
<name>A0A6L5GFV9_9ACTN</name>
<sequence>MNADRHVAVVTPWYPDPQVTYAGAFVRAQVEAVAHGCAELAVYHLKSWPVGAVGAPLDADPAVVDLHARLLARSDAPLATAGGAVLHRVPALTPRDTRWITHSDASARWLRAFLGGAPLKAPIVHAHVPITGGWAALENAAPGARVYMTEHASFLAELLEQPAARARYDEILERADGFFVVGEPLYERIAAEFPHHAAKLEYIANPIDFAAPRERPPAALRRWLSVAALNERKRIDYLIEAFRRCRDRDPEITLTLAGDGRLRADLEALTARLGVTGAVEFLGSVDPGQVAGLMASHDLFVHTSRHETFGVVVVEALAAGTPVLVTRSGGSDQVLHGIETEAGRLFDVDPDPDVLVDAYLELRERHPAGTDVAAAREHLRAKYSYEAVAQRHFAVWDREGDR</sequence>
<dbReference type="PANTHER" id="PTHR45947:SF3">
    <property type="entry name" value="SULFOQUINOVOSYL TRANSFERASE SQD2"/>
    <property type="match status" value="1"/>
</dbReference>
<dbReference type="Pfam" id="PF00534">
    <property type="entry name" value="Glycos_transf_1"/>
    <property type="match status" value="1"/>
</dbReference>
<dbReference type="GO" id="GO:0016757">
    <property type="term" value="F:glycosyltransferase activity"/>
    <property type="evidence" value="ECO:0007669"/>
    <property type="project" value="UniProtKB-KW"/>
</dbReference>
<feature type="domain" description="Glycosyl transferase family 1" evidence="3">
    <location>
        <begin position="223"/>
        <end position="362"/>
    </location>
</feature>
<evidence type="ECO:0000313" key="5">
    <source>
        <dbReference type="EMBL" id="MQM28471.1"/>
    </source>
</evidence>
<organism evidence="5 6">
    <name type="scientific">Glycomyces albidus</name>
    <dbReference type="NCBI Taxonomy" id="2656774"/>
    <lineage>
        <taxon>Bacteria</taxon>
        <taxon>Bacillati</taxon>
        <taxon>Actinomycetota</taxon>
        <taxon>Actinomycetes</taxon>
        <taxon>Glycomycetales</taxon>
        <taxon>Glycomycetaceae</taxon>
        <taxon>Glycomyces</taxon>
    </lineage>
</organism>